<dbReference type="KEGG" id="ehx:EMIHUDRAFT_109666"/>
<dbReference type="Gene3D" id="3.30.730.10">
    <property type="entry name" value="AP2/ERF domain"/>
    <property type="match status" value="1"/>
</dbReference>
<keyword evidence="2" id="KW-1185">Reference proteome</keyword>
<dbReference type="GO" id="GO:0003700">
    <property type="term" value="F:DNA-binding transcription factor activity"/>
    <property type="evidence" value="ECO:0007669"/>
    <property type="project" value="InterPro"/>
</dbReference>
<evidence type="ECO:0000313" key="2">
    <source>
        <dbReference type="Proteomes" id="UP000013827"/>
    </source>
</evidence>
<accession>A0A0D3KPE5</accession>
<dbReference type="AlphaFoldDB" id="A0A0D3KPE5"/>
<dbReference type="GeneID" id="17282898"/>
<reference evidence="2" key="1">
    <citation type="journal article" date="2013" name="Nature">
        <title>Pan genome of the phytoplankton Emiliania underpins its global distribution.</title>
        <authorList>
            <person name="Read B.A."/>
            <person name="Kegel J."/>
            <person name="Klute M.J."/>
            <person name="Kuo A."/>
            <person name="Lefebvre S.C."/>
            <person name="Maumus F."/>
            <person name="Mayer C."/>
            <person name="Miller J."/>
            <person name="Monier A."/>
            <person name="Salamov A."/>
            <person name="Young J."/>
            <person name="Aguilar M."/>
            <person name="Claverie J.M."/>
            <person name="Frickenhaus S."/>
            <person name="Gonzalez K."/>
            <person name="Herman E.K."/>
            <person name="Lin Y.C."/>
            <person name="Napier J."/>
            <person name="Ogata H."/>
            <person name="Sarno A.F."/>
            <person name="Shmutz J."/>
            <person name="Schroeder D."/>
            <person name="de Vargas C."/>
            <person name="Verret F."/>
            <person name="von Dassow P."/>
            <person name="Valentin K."/>
            <person name="Van de Peer Y."/>
            <person name="Wheeler G."/>
            <person name="Dacks J.B."/>
            <person name="Delwiche C.F."/>
            <person name="Dyhrman S.T."/>
            <person name="Glockner G."/>
            <person name="John U."/>
            <person name="Richards T."/>
            <person name="Worden A.Z."/>
            <person name="Zhang X."/>
            <person name="Grigoriev I.V."/>
            <person name="Allen A.E."/>
            <person name="Bidle K."/>
            <person name="Borodovsky M."/>
            <person name="Bowler C."/>
            <person name="Brownlee C."/>
            <person name="Cock J.M."/>
            <person name="Elias M."/>
            <person name="Gladyshev V.N."/>
            <person name="Groth M."/>
            <person name="Guda C."/>
            <person name="Hadaegh A."/>
            <person name="Iglesias-Rodriguez M.D."/>
            <person name="Jenkins J."/>
            <person name="Jones B.M."/>
            <person name="Lawson T."/>
            <person name="Leese F."/>
            <person name="Lindquist E."/>
            <person name="Lobanov A."/>
            <person name="Lomsadze A."/>
            <person name="Malik S.B."/>
            <person name="Marsh M.E."/>
            <person name="Mackinder L."/>
            <person name="Mock T."/>
            <person name="Mueller-Roeber B."/>
            <person name="Pagarete A."/>
            <person name="Parker M."/>
            <person name="Probert I."/>
            <person name="Quesneville H."/>
            <person name="Raines C."/>
            <person name="Rensing S.A."/>
            <person name="Riano-Pachon D.M."/>
            <person name="Richier S."/>
            <person name="Rokitta S."/>
            <person name="Shiraiwa Y."/>
            <person name="Soanes D.M."/>
            <person name="van der Giezen M."/>
            <person name="Wahlund T.M."/>
            <person name="Williams B."/>
            <person name="Wilson W."/>
            <person name="Wolfe G."/>
            <person name="Wurch L.L."/>
        </authorList>
    </citation>
    <scope>NUCLEOTIDE SEQUENCE</scope>
</reference>
<proteinExistence type="predicted"/>
<dbReference type="RefSeq" id="XP_005790059.1">
    <property type="nucleotide sequence ID" value="XM_005790002.1"/>
</dbReference>
<protein>
    <recommendedName>
        <fullName evidence="3">AP2/ERF domain-containing protein</fullName>
    </recommendedName>
</protein>
<sequence length="366" mass="38792">MLRRSLPWSAAVPPLLTVPLLPRLAALAIYSPSLLPCVTAVPPYRRSYSAAPPPTRTHLTSCSTEFAMRSDPSRRVPRSGLAGPEEPVRECSAAASLSQNVGSRDDKKWYSGQAKAFDSVTLEHLVRYDDGEERQECLTGLEPLQWELLLPAVAAASSTRAATMLRSAPREADPETLATRLAAAEGLTLVPANNEVGYRGVSLHTSPGTFHVRKRKDGKNYELGHFSSAAEAALAYARFLGPAESAKEAAARPARKMRAGSEDHGGFGVPRCNVSVEAVICESASEDEGDEAIRGAATTLVTAASANGDMAPMCSPPAQAPGGGALKRKRSFHSEEFELAAAGDTISIPVPQAMRGRGATVVVTYE</sequence>
<dbReference type="EnsemblProtists" id="EOD37630">
    <property type="protein sequence ID" value="EOD37630"/>
    <property type="gene ID" value="EMIHUDRAFT_109666"/>
</dbReference>
<dbReference type="PaxDb" id="2903-EOD37630"/>
<organism evidence="1 2">
    <name type="scientific">Emiliania huxleyi (strain CCMP1516)</name>
    <dbReference type="NCBI Taxonomy" id="280463"/>
    <lineage>
        <taxon>Eukaryota</taxon>
        <taxon>Haptista</taxon>
        <taxon>Haptophyta</taxon>
        <taxon>Prymnesiophyceae</taxon>
        <taxon>Isochrysidales</taxon>
        <taxon>Noelaerhabdaceae</taxon>
        <taxon>Emiliania</taxon>
    </lineage>
</organism>
<dbReference type="HOGENOM" id="CLU_064614_0_0_1"/>
<dbReference type="Proteomes" id="UP000013827">
    <property type="component" value="Unassembled WGS sequence"/>
</dbReference>
<evidence type="ECO:0000313" key="1">
    <source>
        <dbReference type="EnsemblProtists" id="EOD37630"/>
    </source>
</evidence>
<dbReference type="GO" id="GO:0003677">
    <property type="term" value="F:DNA binding"/>
    <property type="evidence" value="ECO:0007669"/>
    <property type="project" value="InterPro"/>
</dbReference>
<dbReference type="InterPro" id="IPR036955">
    <property type="entry name" value="AP2/ERF_dom_sf"/>
</dbReference>
<dbReference type="SUPFAM" id="SSF54171">
    <property type="entry name" value="DNA-binding domain"/>
    <property type="match status" value="1"/>
</dbReference>
<dbReference type="InterPro" id="IPR016177">
    <property type="entry name" value="DNA-bd_dom_sf"/>
</dbReference>
<reference evidence="1" key="2">
    <citation type="submission" date="2024-10" db="UniProtKB">
        <authorList>
            <consortium name="EnsemblProtists"/>
        </authorList>
    </citation>
    <scope>IDENTIFICATION</scope>
</reference>
<evidence type="ECO:0008006" key="3">
    <source>
        <dbReference type="Google" id="ProtNLM"/>
    </source>
</evidence>
<name>A0A0D3KPE5_EMIH1</name>